<dbReference type="Proteomes" id="UP000094291">
    <property type="component" value="Unassembled WGS sequence"/>
</dbReference>
<dbReference type="PRINTS" id="PR00344">
    <property type="entry name" value="BCTRLSENSOR"/>
</dbReference>
<evidence type="ECO:0000256" key="9">
    <source>
        <dbReference type="ARBA" id="ARBA00023136"/>
    </source>
</evidence>
<dbReference type="Gene3D" id="3.30.450.350">
    <property type="entry name" value="CHASE domain"/>
    <property type="match status" value="1"/>
</dbReference>
<feature type="domain" description="CHASE" evidence="13">
    <location>
        <begin position="82"/>
        <end position="235"/>
    </location>
</feature>
<dbReference type="EC" id="2.7.13.3" evidence="3"/>
<comment type="caution">
    <text evidence="14">The sequence shown here is derived from an EMBL/GenBank/DDBJ whole genome shotgun (WGS) entry which is preliminary data.</text>
</comment>
<dbReference type="CDD" id="cd00082">
    <property type="entry name" value="HisKA"/>
    <property type="match status" value="1"/>
</dbReference>
<accession>A0A1E2V7P3</accession>
<sequence>MTDAVHHSTLNTLGRLHWYHWLVVGLSLVLTLSAWYITSKEVEQKARAQFEFQAEQIVAQVQERMAKYEEALWAGVAALHALPGEASRDDWRVFASSLKIETRFPGINGMGVIHYVPPEKRDAYLAWQRQLMPDYMMHPEHDQPEYWPITYIEPQASNRKAVGLDMAHECNRYTAAMKARDTGEANITGPITLVQDAQKTPGFLFYAPWYADDEMMPETYGDNDRRFLGLVYAPFIMYKLMDGTLANTNRQVNFSIRDGNEVLYNELNPDSENYDPDPLFRQEITLPLYGRPWQFTVHSSRIFRDQHTQSQPMMILIGGLLIDALLLALFIVMARANQRAVRYADEVTEDLRLRQSDLEMARHHLEARNAELEEANKELDQFAFVASHDLKAPLRGIIQLSGWIKDDIQDQLTPETAEYMRLLQSRTQRLEHLLDDLLSYSRAGRQDAQFETFNIRQRVEELFQLLSPPPGFQLICHDDIGDITTLATPFELIMRNLMGNAIKHHDQAEGMIWIHAWEAEDRYHFSVQDDGPGIPPEYHNKVFELFHTLRPRDEVEGTGLGLSIIKKVLERYECEFRLESDGGRGTCFTFTWPTALQLKQIQ</sequence>
<evidence type="ECO:0000256" key="5">
    <source>
        <dbReference type="ARBA" id="ARBA00022679"/>
    </source>
</evidence>
<proteinExistence type="predicted"/>
<comment type="subcellular location">
    <subcellularLocation>
        <location evidence="2">Membrane</location>
    </subcellularLocation>
</comment>
<dbReference type="InterPro" id="IPR006189">
    <property type="entry name" value="CHASE_dom"/>
</dbReference>
<name>A0A1E2V7P3_9GAMM</name>
<evidence type="ECO:0000256" key="8">
    <source>
        <dbReference type="ARBA" id="ARBA00022989"/>
    </source>
</evidence>
<dbReference type="InterPro" id="IPR005467">
    <property type="entry name" value="His_kinase_dom"/>
</dbReference>
<dbReference type="SMART" id="SM00387">
    <property type="entry name" value="HATPase_c"/>
    <property type="match status" value="1"/>
</dbReference>
<dbReference type="InterPro" id="IPR050351">
    <property type="entry name" value="BphY/WalK/GraS-like"/>
</dbReference>
<dbReference type="Gene3D" id="1.10.287.130">
    <property type="match status" value="1"/>
</dbReference>
<evidence type="ECO:0000256" key="4">
    <source>
        <dbReference type="ARBA" id="ARBA00022553"/>
    </source>
</evidence>
<keyword evidence="5" id="KW-0808">Transferase</keyword>
<dbReference type="InterPro" id="IPR036890">
    <property type="entry name" value="HATPase_C_sf"/>
</dbReference>
<evidence type="ECO:0000259" key="13">
    <source>
        <dbReference type="PROSITE" id="PS50839"/>
    </source>
</evidence>
<feature type="transmembrane region" description="Helical" evidence="11">
    <location>
        <begin position="313"/>
        <end position="334"/>
    </location>
</feature>
<dbReference type="PANTHER" id="PTHR42878">
    <property type="entry name" value="TWO-COMPONENT HISTIDINE KINASE"/>
    <property type="match status" value="1"/>
</dbReference>
<keyword evidence="10" id="KW-0175">Coiled coil</keyword>
<keyword evidence="6 11" id="KW-0812">Transmembrane</keyword>
<keyword evidence="7 14" id="KW-0418">Kinase</keyword>
<dbReference type="SUPFAM" id="SSF47384">
    <property type="entry name" value="Homodimeric domain of signal transducing histidine kinase"/>
    <property type="match status" value="1"/>
</dbReference>
<evidence type="ECO:0000256" key="6">
    <source>
        <dbReference type="ARBA" id="ARBA00022692"/>
    </source>
</evidence>
<dbReference type="InterPro" id="IPR003594">
    <property type="entry name" value="HATPase_dom"/>
</dbReference>
<dbReference type="PROSITE" id="PS50839">
    <property type="entry name" value="CHASE"/>
    <property type="match status" value="1"/>
</dbReference>
<evidence type="ECO:0000256" key="10">
    <source>
        <dbReference type="SAM" id="Coils"/>
    </source>
</evidence>
<dbReference type="GO" id="GO:0016020">
    <property type="term" value="C:membrane"/>
    <property type="evidence" value="ECO:0007669"/>
    <property type="project" value="UniProtKB-SubCell"/>
</dbReference>
<keyword evidence="15" id="KW-1185">Reference proteome</keyword>
<feature type="transmembrane region" description="Helical" evidence="11">
    <location>
        <begin position="18"/>
        <end position="37"/>
    </location>
</feature>
<evidence type="ECO:0000256" key="11">
    <source>
        <dbReference type="SAM" id="Phobius"/>
    </source>
</evidence>
<dbReference type="GO" id="GO:0000155">
    <property type="term" value="F:phosphorelay sensor kinase activity"/>
    <property type="evidence" value="ECO:0007669"/>
    <property type="project" value="InterPro"/>
</dbReference>
<dbReference type="GO" id="GO:0007234">
    <property type="term" value="P:osmosensory signaling via phosphorelay pathway"/>
    <property type="evidence" value="ECO:0007669"/>
    <property type="project" value="TreeGrafter"/>
</dbReference>
<dbReference type="InterPro" id="IPR036097">
    <property type="entry name" value="HisK_dim/P_sf"/>
</dbReference>
<dbReference type="Gene3D" id="3.30.565.10">
    <property type="entry name" value="Histidine kinase-like ATPase, C-terminal domain"/>
    <property type="match status" value="1"/>
</dbReference>
<keyword evidence="4" id="KW-0597">Phosphoprotein</keyword>
<evidence type="ECO:0000313" key="14">
    <source>
        <dbReference type="EMBL" id="ODC03029.1"/>
    </source>
</evidence>
<dbReference type="Pfam" id="PF03924">
    <property type="entry name" value="CHASE"/>
    <property type="match status" value="1"/>
</dbReference>
<evidence type="ECO:0000256" key="1">
    <source>
        <dbReference type="ARBA" id="ARBA00000085"/>
    </source>
</evidence>
<dbReference type="AlphaFoldDB" id="A0A1E2V7P3"/>
<dbReference type="GO" id="GO:0030295">
    <property type="term" value="F:protein kinase activator activity"/>
    <property type="evidence" value="ECO:0007669"/>
    <property type="project" value="TreeGrafter"/>
</dbReference>
<keyword evidence="9 11" id="KW-0472">Membrane</keyword>
<comment type="catalytic activity">
    <reaction evidence="1">
        <text>ATP + protein L-histidine = ADP + protein N-phospho-L-histidine.</text>
        <dbReference type="EC" id="2.7.13.3"/>
    </reaction>
</comment>
<dbReference type="InterPro" id="IPR004358">
    <property type="entry name" value="Sig_transdc_His_kin-like_C"/>
</dbReference>
<reference evidence="14 15" key="1">
    <citation type="submission" date="2016-08" db="EMBL/GenBank/DDBJ databases">
        <authorList>
            <person name="Seilhamer J.J."/>
        </authorList>
    </citation>
    <scope>NUCLEOTIDE SEQUENCE [LARGE SCALE GENOMIC DNA]</scope>
    <source>
        <strain evidence="14 15">PH27A</strain>
    </source>
</reference>
<dbReference type="InterPro" id="IPR042240">
    <property type="entry name" value="CHASE_sf"/>
</dbReference>
<dbReference type="OrthoDB" id="9808408at2"/>
<organism evidence="14 15">
    <name type="scientific">Terasakiispira papahanaumokuakeensis</name>
    <dbReference type="NCBI Taxonomy" id="197479"/>
    <lineage>
        <taxon>Bacteria</taxon>
        <taxon>Pseudomonadati</taxon>
        <taxon>Pseudomonadota</taxon>
        <taxon>Gammaproteobacteria</taxon>
        <taxon>Oceanospirillales</taxon>
        <taxon>Terasakiispira</taxon>
    </lineage>
</organism>
<dbReference type="EMBL" id="MDTQ01000001">
    <property type="protein sequence ID" value="ODC03029.1"/>
    <property type="molecule type" value="Genomic_DNA"/>
</dbReference>
<dbReference type="Pfam" id="PF02518">
    <property type="entry name" value="HATPase_c"/>
    <property type="match status" value="1"/>
</dbReference>
<dbReference type="SMART" id="SM00388">
    <property type="entry name" value="HisKA"/>
    <property type="match status" value="1"/>
</dbReference>
<evidence type="ECO:0000256" key="2">
    <source>
        <dbReference type="ARBA" id="ARBA00004370"/>
    </source>
</evidence>
<dbReference type="InterPro" id="IPR003661">
    <property type="entry name" value="HisK_dim/P_dom"/>
</dbReference>
<evidence type="ECO:0000256" key="7">
    <source>
        <dbReference type="ARBA" id="ARBA00022777"/>
    </source>
</evidence>
<dbReference type="GO" id="GO:0000156">
    <property type="term" value="F:phosphorelay response regulator activity"/>
    <property type="evidence" value="ECO:0007669"/>
    <property type="project" value="TreeGrafter"/>
</dbReference>
<feature type="coiled-coil region" evidence="10">
    <location>
        <begin position="355"/>
        <end position="382"/>
    </location>
</feature>
<gene>
    <name evidence="14" type="ORF">BFW38_05185</name>
</gene>
<dbReference type="CDD" id="cd00075">
    <property type="entry name" value="HATPase"/>
    <property type="match status" value="1"/>
</dbReference>
<evidence type="ECO:0000313" key="15">
    <source>
        <dbReference type="Proteomes" id="UP000094291"/>
    </source>
</evidence>
<dbReference type="STRING" id="197479.BFW38_05185"/>
<keyword evidence="8 11" id="KW-1133">Transmembrane helix</keyword>
<feature type="domain" description="Histidine kinase" evidence="12">
    <location>
        <begin position="385"/>
        <end position="596"/>
    </location>
</feature>
<dbReference type="SUPFAM" id="SSF55874">
    <property type="entry name" value="ATPase domain of HSP90 chaperone/DNA topoisomerase II/histidine kinase"/>
    <property type="match status" value="1"/>
</dbReference>
<dbReference type="Pfam" id="PF00512">
    <property type="entry name" value="HisKA"/>
    <property type="match status" value="1"/>
</dbReference>
<evidence type="ECO:0000256" key="3">
    <source>
        <dbReference type="ARBA" id="ARBA00012438"/>
    </source>
</evidence>
<evidence type="ECO:0000259" key="12">
    <source>
        <dbReference type="PROSITE" id="PS50109"/>
    </source>
</evidence>
<protein>
    <recommendedName>
        <fullName evidence="3">histidine kinase</fullName>
        <ecNumber evidence="3">2.7.13.3</ecNumber>
    </recommendedName>
</protein>
<dbReference type="RefSeq" id="WP_068997424.1">
    <property type="nucleotide sequence ID" value="NZ_MDTQ01000001.1"/>
</dbReference>
<dbReference type="SMART" id="SM01079">
    <property type="entry name" value="CHASE"/>
    <property type="match status" value="1"/>
</dbReference>
<dbReference type="PANTHER" id="PTHR42878:SF15">
    <property type="entry name" value="BACTERIOPHYTOCHROME"/>
    <property type="match status" value="1"/>
</dbReference>
<dbReference type="PROSITE" id="PS50109">
    <property type="entry name" value="HIS_KIN"/>
    <property type="match status" value="1"/>
</dbReference>